<evidence type="ECO:0000313" key="1">
    <source>
        <dbReference type="EMBL" id="RHJ63253.1"/>
    </source>
</evidence>
<evidence type="ECO:0008006" key="3">
    <source>
        <dbReference type="Google" id="ProtNLM"/>
    </source>
</evidence>
<organism evidence="1 2">
    <name type="scientific">[Ruminococcus] lactaris</name>
    <dbReference type="NCBI Taxonomy" id="46228"/>
    <lineage>
        <taxon>Bacteria</taxon>
        <taxon>Bacillati</taxon>
        <taxon>Bacillota</taxon>
        <taxon>Clostridia</taxon>
        <taxon>Lachnospirales</taxon>
        <taxon>Lachnospiraceae</taxon>
        <taxon>Mediterraneibacter</taxon>
    </lineage>
</organism>
<dbReference type="Pfam" id="PF06854">
    <property type="entry name" value="Phage_Gp15"/>
    <property type="match status" value="1"/>
</dbReference>
<dbReference type="EMBL" id="QRMI01000005">
    <property type="protein sequence ID" value="RHJ63253.1"/>
    <property type="molecule type" value="Genomic_DNA"/>
</dbReference>
<comment type="caution">
    <text evidence="1">The sequence shown here is derived from an EMBL/GenBank/DDBJ whole genome shotgun (WGS) entry which is preliminary data.</text>
</comment>
<reference evidence="1 2" key="1">
    <citation type="submission" date="2018-08" db="EMBL/GenBank/DDBJ databases">
        <title>A genome reference for cultivated species of the human gut microbiota.</title>
        <authorList>
            <person name="Zou Y."/>
            <person name="Xue W."/>
            <person name="Luo G."/>
        </authorList>
    </citation>
    <scope>NUCLEOTIDE SEQUENCE [LARGE SCALE GENOMIC DNA]</scope>
    <source>
        <strain evidence="1 2">AM09-9</strain>
    </source>
</reference>
<dbReference type="AlphaFoldDB" id="A0A415D8C7"/>
<dbReference type="Proteomes" id="UP000285832">
    <property type="component" value="Unassembled WGS sequence"/>
</dbReference>
<proteinExistence type="predicted"/>
<dbReference type="InterPro" id="IPR009660">
    <property type="entry name" value="Phage_A500_Gp15"/>
</dbReference>
<name>A0A415D8C7_9FIRM</name>
<gene>
    <name evidence="1" type="ORF">DW116_02760</name>
</gene>
<accession>A0A415D8C7</accession>
<protein>
    <recommendedName>
        <fullName evidence="3">Bacteriophage Gp15 protein</fullName>
    </recommendedName>
</protein>
<sequence>MSSLTEPFPVSLTISGVECPIHWDFRTVLCCQKILQNAGRELTEDEMARMLRLFYGQYTWYTEEHFDKMLWFFSCGREPERKHFPRKIAGINSKQAFDFEVDADLIYAGFIQQYGIDLQTEEMHWWKFMILLENLGGDTRFQKIMEYRTLDLSAKGLSKDQKRFYQAMQEYYGLDTEKAPDKAKLKALEEALERGEDVSELLKGW</sequence>
<dbReference type="RefSeq" id="WP_118278732.1">
    <property type="nucleotide sequence ID" value="NZ_JAQDJO010000040.1"/>
</dbReference>
<evidence type="ECO:0000313" key="2">
    <source>
        <dbReference type="Proteomes" id="UP000285832"/>
    </source>
</evidence>